<protein>
    <submittedName>
        <fullName evidence="1">Uncharacterized protein</fullName>
    </submittedName>
</protein>
<gene>
    <name evidence="1" type="ORF">NM208_g3377</name>
</gene>
<name>A0ACC1SP98_9HYPO</name>
<evidence type="ECO:0000313" key="1">
    <source>
        <dbReference type="EMBL" id="KAJ3543826.1"/>
    </source>
</evidence>
<dbReference type="EMBL" id="JANRMS010000226">
    <property type="protein sequence ID" value="KAJ3543826.1"/>
    <property type="molecule type" value="Genomic_DNA"/>
</dbReference>
<proteinExistence type="predicted"/>
<organism evidence="1 2">
    <name type="scientific">Fusarium decemcellulare</name>
    <dbReference type="NCBI Taxonomy" id="57161"/>
    <lineage>
        <taxon>Eukaryota</taxon>
        <taxon>Fungi</taxon>
        <taxon>Dikarya</taxon>
        <taxon>Ascomycota</taxon>
        <taxon>Pezizomycotina</taxon>
        <taxon>Sordariomycetes</taxon>
        <taxon>Hypocreomycetidae</taxon>
        <taxon>Hypocreales</taxon>
        <taxon>Nectriaceae</taxon>
        <taxon>Fusarium</taxon>
        <taxon>Fusarium decemcellulare species complex</taxon>
    </lineage>
</organism>
<evidence type="ECO:0000313" key="2">
    <source>
        <dbReference type="Proteomes" id="UP001148629"/>
    </source>
</evidence>
<comment type="caution">
    <text evidence="1">The sequence shown here is derived from an EMBL/GenBank/DDBJ whole genome shotgun (WGS) entry which is preliminary data.</text>
</comment>
<sequence>MGSQLEALNVDALVVGAGLGGIYSTYRLSRAGLDVRCIDMASDVGGTWYWNRYPGAMSDTESYLYRFSWDKDDLLTYPWSRHYLYQPEILDYVHHVVKRHDLRKHMSFNTEMQSATWDDSTGTWLVSCSGKLTTIRARYLINCLGVLSTPNYPDIPGISSFQGMTIHTAIWEGVSLKDKTVGIIGNGSTGVQVMTAIAPEVSRLVSFQRSPQYSVPSGQGPIPNGYRETINANYDAIWADVLTSGTGFGVPETQRKTMTATPEERREAFQKVWNEGNGFRFMFSAFGDLTTDIEANEEACKFIRDKIDEIVTDPKKASALKPQELYARRPLCDAGYYQIFNRDNVDLVDLRETPIDRIVPEGIRTTDGKLHRLDVLILATGFEAVEGNYFRISIKGRGRTIRDHWQDGPISYGGVACSGFPNMYMVAGPQGAFANFPPVLESEVDLLTECILHTEKQTNRVLEVSATAEKQWGELCDRLAESSLFKRTSSWLFGANVKGRKATTKFHFGGLGKYREWVKDEIAAGFPGFVSSN</sequence>
<keyword evidence="2" id="KW-1185">Reference proteome</keyword>
<reference evidence="1" key="1">
    <citation type="submission" date="2022-08" db="EMBL/GenBank/DDBJ databases">
        <title>Genome Sequence of Fusarium decemcellulare.</title>
        <authorList>
            <person name="Buettner E."/>
        </authorList>
    </citation>
    <scope>NUCLEOTIDE SEQUENCE</scope>
    <source>
        <strain evidence="1">Babe19</strain>
    </source>
</reference>
<accession>A0ACC1SP98</accession>
<dbReference type="Proteomes" id="UP001148629">
    <property type="component" value="Unassembled WGS sequence"/>
</dbReference>